<dbReference type="AlphaFoldDB" id="A0A059FHE6"/>
<dbReference type="GO" id="GO:0008477">
    <property type="term" value="F:purine nucleosidase activity"/>
    <property type="evidence" value="ECO:0007669"/>
    <property type="project" value="TreeGrafter"/>
</dbReference>
<evidence type="ECO:0000259" key="3">
    <source>
        <dbReference type="Pfam" id="PF01156"/>
    </source>
</evidence>
<dbReference type="PATRIC" id="fig|1280950.3.peg.2790"/>
<dbReference type="STRING" id="1280950.HJO_13881"/>
<gene>
    <name evidence="4" type="ORF">HJO_13881</name>
</gene>
<sequence length="331" mass="34769">MCGAILPWRDTGERISKNKGTDQIMTARPLIIDCDPGVDDAVMLMMALASPALDVRAITTVAGNVPLHLTSRNARMMCQIIDRTDVPVFAGCPRPILRAPVTAEDFHGESGIAGLDPFEPDTPLARPHAVTQLIDMLQAAAPGEYTVVVTGPLTNIAAALVMAPDIARGIAQLVIMGGADTAGGNITPHAEFNLFADPHAGAVVFDSGVPAAVLNLDVTHTVRAEPERVAAIRALPGERPAIMAKLLDAANTLEARWKGGQMTPMHDPSTIAYMLAPDLFAGYAARVSVVTEPGDRFGKTQVSAQADGPHTWVTSADADAFFALVESLVAS</sequence>
<evidence type="ECO:0000256" key="2">
    <source>
        <dbReference type="ARBA" id="ARBA00023295"/>
    </source>
</evidence>
<dbReference type="Gene3D" id="3.90.245.10">
    <property type="entry name" value="Ribonucleoside hydrolase-like"/>
    <property type="match status" value="1"/>
</dbReference>
<dbReference type="CDD" id="cd02651">
    <property type="entry name" value="nuc_hydro_IU_UC_XIUA"/>
    <property type="match status" value="1"/>
</dbReference>
<name>A0A059FHE6_9PROT</name>
<comment type="caution">
    <text evidence="4">The sequence shown here is derived from an EMBL/GenBank/DDBJ whole genome shotgun (WGS) entry which is preliminary data.</text>
</comment>
<dbReference type="PANTHER" id="PTHR12304">
    <property type="entry name" value="INOSINE-URIDINE PREFERRING NUCLEOSIDE HYDROLASE"/>
    <property type="match status" value="1"/>
</dbReference>
<feature type="domain" description="Inosine/uridine-preferring nucleoside hydrolase" evidence="3">
    <location>
        <begin position="30"/>
        <end position="322"/>
    </location>
</feature>
<dbReference type="SUPFAM" id="SSF53590">
    <property type="entry name" value="Nucleoside hydrolase"/>
    <property type="match status" value="1"/>
</dbReference>
<dbReference type="GO" id="GO:0006152">
    <property type="term" value="P:purine nucleoside catabolic process"/>
    <property type="evidence" value="ECO:0007669"/>
    <property type="project" value="TreeGrafter"/>
</dbReference>
<organism evidence="4 5">
    <name type="scientific">Hyphomonas johnsonii MHS-2</name>
    <dbReference type="NCBI Taxonomy" id="1280950"/>
    <lineage>
        <taxon>Bacteria</taxon>
        <taxon>Pseudomonadati</taxon>
        <taxon>Pseudomonadota</taxon>
        <taxon>Alphaproteobacteria</taxon>
        <taxon>Hyphomonadales</taxon>
        <taxon>Hyphomonadaceae</taxon>
        <taxon>Hyphomonas</taxon>
    </lineage>
</organism>
<dbReference type="PANTHER" id="PTHR12304:SF4">
    <property type="entry name" value="URIDINE NUCLEOSIDASE"/>
    <property type="match status" value="1"/>
</dbReference>
<dbReference type="eggNOG" id="COG1957">
    <property type="taxonomic scope" value="Bacteria"/>
</dbReference>
<proteinExistence type="predicted"/>
<evidence type="ECO:0000313" key="4">
    <source>
        <dbReference type="EMBL" id="KCZ90044.1"/>
    </source>
</evidence>
<reference evidence="4 5" key="1">
    <citation type="journal article" date="2014" name="Antonie Van Leeuwenhoek">
        <title>Hyphomonas beringensis sp. nov. and Hyphomonas chukchiensis sp. nov., isolated from surface seawater of the Bering Sea and Chukchi Sea.</title>
        <authorList>
            <person name="Li C."/>
            <person name="Lai Q."/>
            <person name="Li G."/>
            <person name="Dong C."/>
            <person name="Wang J."/>
            <person name="Liao Y."/>
            <person name="Shao Z."/>
        </authorList>
    </citation>
    <scope>NUCLEOTIDE SEQUENCE [LARGE SCALE GENOMIC DNA]</scope>
    <source>
        <strain evidence="4 5">MHS-2</strain>
    </source>
</reference>
<dbReference type="GO" id="GO:0005829">
    <property type="term" value="C:cytosol"/>
    <property type="evidence" value="ECO:0007669"/>
    <property type="project" value="TreeGrafter"/>
</dbReference>
<dbReference type="InterPro" id="IPR023186">
    <property type="entry name" value="IUNH"/>
</dbReference>
<dbReference type="InterPro" id="IPR001910">
    <property type="entry name" value="Inosine/uridine_hydrolase_dom"/>
</dbReference>
<evidence type="ECO:0000256" key="1">
    <source>
        <dbReference type="ARBA" id="ARBA00022801"/>
    </source>
</evidence>
<evidence type="ECO:0000313" key="5">
    <source>
        <dbReference type="Proteomes" id="UP000025171"/>
    </source>
</evidence>
<keyword evidence="5" id="KW-1185">Reference proteome</keyword>
<dbReference type="Proteomes" id="UP000025171">
    <property type="component" value="Unassembled WGS sequence"/>
</dbReference>
<protein>
    <submittedName>
        <fullName evidence="4">Inosine-uridine preferring nucleoside hydrolase family protein</fullName>
    </submittedName>
</protein>
<dbReference type="InterPro" id="IPR036452">
    <property type="entry name" value="Ribo_hydro-like"/>
</dbReference>
<dbReference type="EMBL" id="ARYK01000007">
    <property type="protein sequence ID" value="KCZ90044.1"/>
    <property type="molecule type" value="Genomic_DNA"/>
</dbReference>
<keyword evidence="2" id="KW-0326">Glycosidase</keyword>
<keyword evidence="1 4" id="KW-0378">Hydrolase</keyword>
<dbReference type="Pfam" id="PF01156">
    <property type="entry name" value="IU_nuc_hydro"/>
    <property type="match status" value="1"/>
</dbReference>
<accession>A0A059FHE6</accession>